<evidence type="ECO:0000313" key="2">
    <source>
        <dbReference type="EMBL" id="GAA0859921.1"/>
    </source>
</evidence>
<feature type="compositionally biased region" description="Basic and acidic residues" evidence="1">
    <location>
        <begin position="234"/>
        <end position="246"/>
    </location>
</feature>
<dbReference type="EMBL" id="BAAAFD010000016">
    <property type="protein sequence ID" value="GAA0859921.1"/>
    <property type="molecule type" value="Genomic_DNA"/>
</dbReference>
<dbReference type="InterPro" id="IPR009921">
    <property type="entry name" value="YehS-like"/>
</dbReference>
<reference evidence="2 3" key="1">
    <citation type="journal article" date="2019" name="Int. J. Syst. Evol. Microbiol.">
        <title>The Global Catalogue of Microorganisms (GCM) 10K type strain sequencing project: providing services to taxonomists for standard genome sequencing and annotation.</title>
        <authorList>
            <consortium name="The Broad Institute Genomics Platform"/>
            <consortium name="The Broad Institute Genome Sequencing Center for Infectious Disease"/>
            <person name="Wu L."/>
            <person name="Ma J."/>
        </authorList>
    </citation>
    <scope>NUCLEOTIDE SEQUENCE [LARGE SCALE GENOMIC DNA]</scope>
    <source>
        <strain evidence="2 3">JCM 15896</strain>
    </source>
</reference>
<feature type="compositionally biased region" description="Basic and acidic residues" evidence="1">
    <location>
        <begin position="210"/>
        <end position="223"/>
    </location>
</feature>
<evidence type="ECO:0000256" key="1">
    <source>
        <dbReference type="SAM" id="MobiDB-lite"/>
    </source>
</evidence>
<evidence type="ECO:0008006" key="4">
    <source>
        <dbReference type="Google" id="ProtNLM"/>
    </source>
</evidence>
<feature type="compositionally biased region" description="Polar residues" evidence="1">
    <location>
        <begin position="193"/>
        <end position="203"/>
    </location>
</feature>
<evidence type="ECO:0000313" key="3">
    <source>
        <dbReference type="Proteomes" id="UP001500359"/>
    </source>
</evidence>
<dbReference type="Proteomes" id="UP001500359">
    <property type="component" value="Unassembled WGS sequence"/>
</dbReference>
<protein>
    <recommendedName>
        <fullName evidence="4">DUF1456 family protein</fullName>
    </recommendedName>
</protein>
<organism evidence="2 3">
    <name type="scientific">Aliiglaciecola litoralis</name>
    <dbReference type="NCBI Taxonomy" id="582857"/>
    <lineage>
        <taxon>Bacteria</taxon>
        <taxon>Pseudomonadati</taxon>
        <taxon>Pseudomonadota</taxon>
        <taxon>Gammaproteobacteria</taxon>
        <taxon>Alteromonadales</taxon>
        <taxon>Alteromonadaceae</taxon>
        <taxon>Aliiglaciecola</taxon>
    </lineage>
</organism>
<keyword evidence="3" id="KW-1185">Reference proteome</keyword>
<dbReference type="Pfam" id="PF07308">
    <property type="entry name" value="DUF1456"/>
    <property type="match status" value="2"/>
</dbReference>
<name>A0ABN1LT78_9ALTE</name>
<dbReference type="PANTHER" id="PTHR37805">
    <property type="entry name" value="CYTOPLASMIC PROTEIN-RELATED"/>
    <property type="match status" value="1"/>
</dbReference>
<proteinExistence type="predicted"/>
<gene>
    <name evidence="2" type="ORF">GCM10009114_35220</name>
</gene>
<dbReference type="PANTHER" id="PTHR37805:SF1">
    <property type="entry name" value="CYTOPLASMIC PROTEIN"/>
    <property type="match status" value="1"/>
</dbReference>
<comment type="caution">
    <text evidence="2">The sequence shown here is derived from an EMBL/GenBank/DDBJ whole genome shotgun (WGS) entry which is preliminary data.</text>
</comment>
<feature type="region of interest" description="Disordered" evidence="1">
    <location>
        <begin position="192"/>
        <end position="246"/>
    </location>
</feature>
<accession>A0ABN1LT78</accession>
<sequence length="246" mass="28131">MGFAFLAQIKEKPQEFVYDELEYRPKKVLKTTGKIMNQNDVLRRLRYAMQLDDSATISLFALANYEMEKDYLAMLMKKEDEPGFMPCRDKILSLFLDGLIIKKRGKQEGVEPAVLKGSERLSNNDILRKIRIAMSYRDDDMIAVLKLANFRLSKGELSALFRKPDHRNYVEAGDQVVRNLLKGMVIKYRPDSAATSNSTQTKKPSFKPRAKADSKPLADEKPKGKPAKRPSVSQEKRPSVWGEVKK</sequence>